<keyword evidence="2" id="KW-0472">Membrane</keyword>
<proteinExistence type="predicted"/>
<dbReference type="EMBL" id="PVTE01000001">
    <property type="protein sequence ID" value="PRY47369.1"/>
    <property type="molecule type" value="Genomic_DNA"/>
</dbReference>
<keyword evidence="2" id="KW-0812">Transmembrane</keyword>
<organism evidence="3 4">
    <name type="scientific">Spirosoma oryzae</name>
    <dbReference type="NCBI Taxonomy" id="1469603"/>
    <lineage>
        <taxon>Bacteria</taxon>
        <taxon>Pseudomonadati</taxon>
        <taxon>Bacteroidota</taxon>
        <taxon>Cytophagia</taxon>
        <taxon>Cytophagales</taxon>
        <taxon>Cytophagaceae</taxon>
        <taxon>Spirosoma</taxon>
    </lineage>
</organism>
<evidence type="ECO:0000256" key="1">
    <source>
        <dbReference type="SAM" id="MobiDB-lite"/>
    </source>
</evidence>
<evidence type="ECO:0000256" key="2">
    <source>
        <dbReference type="SAM" id="Phobius"/>
    </source>
</evidence>
<keyword evidence="2" id="KW-1133">Transmembrane helix</keyword>
<accession>A0A2T0TP13</accession>
<feature type="compositionally biased region" description="Polar residues" evidence="1">
    <location>
        <begin position="225"/>
        <end position="247"/>
    </location>
</feature>
<evidence type="ECO:0000313" key="3">
    <source>
        <dbReference type="EMBL" id="PRY47369.1"/>
    </source>
</evidence>
<gene>
    <name evidence="3" type="ORF">CLV58_101437</name>
</gene>
<evidence type="ECO:0000313" key="4">
    <source>
        <dbReference type="Proteomes" id="UP000238375"/>
    </source>
</evidence>
<name>A0A2T0TP13_9BACT</name>
<protein>
    <submittedName>
        <fullName evidence="3">Uncharacterized protein</fullName>
    </submittedName>
</protein>
<dbReference type="RefSeq" id="WP_106136098.1">
    <property type="nucleotide sequence ID" value="NZ_PVTE01000001.1"/>
</dbReference>
<feature type="compositionally biased region" description="Polar residues" evidence="1">
    <location>
        <begin position="258"/>
        <end position="275"/>
    </location>
</feature>
<sequence length="633" mass="68176">MKTDRFADSIRRKLDSIRPDFSERDWTKMQAMLKQAGPLPNALPPRPRVFSGQAARLIVAGAAGTVLFLGTTLYQTYELNRLRNSTQAVSQPTPTQADSARVITTDTPMANRTDRPTGLPGVATPGVTTPGMIVPERSTNAQQPSPTVIRDTVYVDRYIRVPGNAQQRTERLARTADPETGQRMATEPESPTAPVSRPTVLDRHSSQADPSGDTRMASTPKAGAGNQSTDQSGASGEQLTKTDQPNEAGTAKPATDEPTVNANDQPAVVTGQSALSRPDRTRPVADKAGTSTRRERNRTKGNLNDGVVRNAGAVDSYAATGNGAAVGTNRPTTQIESYESATDRAAGNVPASGETSGSVTIQAEPIQIQPVQLGQVAWEQRLMQRSRRMRPARTVVVGGASVAQSGKSGQAKDVSTKPAQQSLPSLIKLRVGPGGDLYGKLWSAGGFVEALIGKHLTFSVGLSRASFDNGTFRDEDDFRKVNSNLKEFRRQYPALGAPNRHDIFDIRLETVRLIMPITVGYRLPISSSIALTPTLGTNLNLKSQEQGSYILQQKPLFPVFPPAGNGPELGKKDFCETRSVSVFNNMTLGANIEWRKKHWGVQAGPVLSITSQPDPDWVSTLSGGIRARAFFQF</sequence>
<feature type="transmembrane region" description="Helical" evidence="2">
    <location>
        <begin position="54"/>
        <end position="74"/>
    </location>
</feature>
<dbReference type="Proteomes" id="UP000238375">
    <property type="component" value="Unassembled WGS sequence"/>
</dbReference>
<feature type="region of interest" description="Disordered" evidence="1">
    <location>
        <begin position="108"/>
        <end position="145"/>
    </location>
</feature>
<comment type="caution">
    <text evidence="3">The sequence shown here is derived from an EMBL/GenBank/DDBJ whole genome shotgun (WGS) entry which is preliminary data.</text>
</comment>
<feature type="compositionally biased region" description="Basic and acidic residues" evidence="1">
    <location>
        <begin position="168"/>
        <end position="177"/>
    </location>
</feature>
<dbReference type="OrthoDB" id="916076at2"/>
<dbReference type="AlphaFoldDB" id="A0A2T0TP13"/>
<reference evidence="3 4" key="1">
    <citation type="submission" date="2018-03" db="EMBL/GenBank/DDBJ databases">
        <title>Genomic Encyclopedia of Archaeal and Bacterial Type Strains, Phase II (KMG-II): from individual species to whole genera.</title>
        <authorList>
            <person name="Goeker M."/>
        </authorList>
    </citation>
    <scope>NUCLEOTIDE SEQUENCE [LARGE SCALE GENOMIC DNA]</scope>
    <source>
        <strain evidence="3 4">DSM 28354</strain>
    </source>
</reference>
<feature type="region of interest" description="Disordered" evidence="1">
    <location>
        <begin position="160"/>
        <end position="307"/>
    </location>
</feature>
<keyword evidence="4" id="KW-1185">Reference proteome</keyword>